<comment type="caution">
    <text evidence="2">The sequence shown here is derived from an EMBL/GenBank/DDBJ whole genome shotgun (WGS) entry which is preliminary data.</text>
</comment>
<dbReference type="EMBL" id="JAAMPC010000001">
    <property type="protein sequence ID" value="KAG2332415.1"/>
    <property type="molecule type" value="Genomic_DNA"/>
</dbReference>
<name>A0A8X7WP40_BRACI</name>
<dbReference type="AlphaFoldDB" id="A0A8X7WP40"/>
<organism evidence="2 3">
    <name type="scientific">Brassica carinata</name>
    <name type="common">Ethiopian mustard</name>
    <name type="synonym">Abyssinian cabbage</name>
    <dbReference type="NCBI Taxonomy" id="52824"/>
    <lineage>
        <taxon>Eukaryota</taxon>
        <taxon>Viridiplantae</taxon>
        <taxon>Streptophyta</taxon>
        <taxon>Embryophyta</taxon>
        <taxon>Tracheophyta</taxon>
        <taxon>Spermatophyta</taxon>
        <taxon>Magnoliopsida</taxon>
        <taxon>eudicotyledons</taxon>
        <taxon>Gunneridae</taxon>
        <taxon>Pentapetalae</taxon>
        <taxon>rosids</taxon>
        <taxon>malvids</taxon>
        <taxon>Brassicales</taxon>
        <taxon>Brassicaceae</taxon>
        <taxon>Brassiceae</taxon>
        <taxon>Brassica</taxon>
    </lineage>
</organism>
<sequence length="161" mass="18028">MGQDYSYTQPSSSDEIDLTSVLEGEAQMYKDEAESSLYIAEAVQYTPSPEADDGIPTTCYCGSQPEIATSHTHKDPGRRLLKDQAFQCEQNVVKLQRTVCELKKTACEQKKSVWEVKKTYIRIMVSVLTVLLGVAVMFTTLKKFKEVKQSVQMLDSVSVSL</sequence>
<protein>
    <submittedName>
        <fullName evidence="2">Uncharacterized protein</fullName>
    </submittedName>
</protein>
<evidence type="ECO:0000256" key="1">
    <source>
        <dbReference type="SAM" id="Phobius"/>
    </source>
</evidence>
<feature type="transmembrane region" description="Helical" evidence="1">
    <location>
        <begin position="120"/>
        <end position="141"/>
    </location>
</feature>
<keyword evidence="1" id="KW-0472">Membrane</keyword>
<dbReference type="OrthoDB" id="1027101at2759"/>
<proteinExistence type="predicted"/>
<keyword evidence="3" id="KW-1185">Reference proteome</keyword>
<keyword evidence="1" id="KW-0812">Transmembrane</keyword>
<dbReference type="Proteomes" id="UP000886595">
    <property type="component" value="Unassembled WGS sequence"/>
</dbReference>
<gene>
    <name evidence="2" type="ORF">Bca52824_003595</name>
</gene>
<reference evidence="2 3" key="1">
    <citation type="submission" date="2020-02" db="EMBL/GenBank/DDBJ databases">
        <authorList>
            <person name="Ma Q."/>
            <person name="Huang Y."/>
            <person name="Song X."/>
            <person name="Pei D."/>
        </authorList>
    </citation>
    <scope>NUCLEOTIDE SEQUENCE [LARGE SCALE GENOMIC DNA]</scope>
    <source>
        <strain evidence="2">Sxm20200214</strain>
        <tissue evidence="2">Leaf</tissue>
    </source>
</reference>
<keyword evidence="1" id="KW-1133">Transmembrane helix</keyword>
<evidence type="ECO:0000313" key="2">
    <source>
        <dbReference type="EMBL" id="KAG2332415.1"/>
    </source>
</evidence>
<accession>A0A8X7WP40</accession>
<evidence type="ECO:0000313" key="3">
    <source>
        <dbReference type="Proteomes" id="UP000886595"/>
    </source>
</evidence>